<keyword evidence="2" id="KW-0378">Hydrolase</keyword>
<comment type="caution">
    <text evidence="2">The sequence shown here is derived from an EMBL/GenBank/DDBJ whole genome shotgun (WGS) entry which is preliminary data.</text>
</comment>
<organism evidence="2 3">
    <name type="scientific">Flagellimonas nanhaiensis</name>
    <dbReference type="NCBI Taxonomy" id="2292706"/>
    <lineage>
        <taxon>Bacteria</taxon>
        <taxon>Pseudomonadati</taxon>
        <taxon>Bacteroidota</taxon>
        <taxon>Flavobacteriia</taxon>
        <taxon>Flavobacteriales</taxon>
        <taxon>Flavobacteriaceae</taxon>
        <taxon>Flagellimonas</taxon>
    </lineage>
</organism>
<gene>
    <name evidence="2" type="ORF">DX873_18065</name>
</gene>
<dbReference type="GO" id="GO:0016787">
    <property type="term" value="F:hydrolase activity"/>
    <property type="evidence" value="ECO:0007669"/>
    <property type="project" value="UniProtKB-KW"/>
</dbReference>
<dbReference type="AlphaFoldDB" id="A0A371JKY9"/>
<dbReference type="InterPro" id="IPR012338">
    <property type="entry name" value="Beta-lactam/transpept-like"/>
</dbReference>
<evidence type="ECO:0000259" key="1">
    <source>
        <dbReference type="Pfam" id="PF00144"/>
    </source>
</evidence>
<reference evidence="2 3" key="1">
    <citation type="submission" date="2018-08" db="EMBL/GenBank/DDBJ databases">
        <title>Muricauda nanhaiensis sp. nov., isolated from seawater of the South China Sea.</title>
        <authorList>
            <person name="Dang Y."/>
        </authorList>
    </citation>
    <scope>NUCLEOTIDE SEQUENCE [LARGE SCALE GENOMIC DNA]</scope>
    <source>
        <strain evidence="2 3">SM1704</strain>
    </source>
</reference>
<protein>
    <submittedName>
        <fullName evidence="2">Class A beta-lactamase-related serine hydrolase</fullName>
    </submittedName>
</protein>
<name>A0A371JKY9_9FLAO</name>
<sequence>MAFRFLNIKSGAAKNDIFQCMEASKLKKQEYISYQMNFEIITQDLNKSSRIRFFLVLALVTVGTHILNSQRLQRSEESKGTRNVGQQYEKRVDSLFANLTTDTPGAALSVTIKGDIIFSKGYGSANLEYGIPIDVNSIFHVASISKQVTAYLILLLNQQGKLALEDDIRDYLPEVPDFGATITIKHLMDHTSGLRDQWILLSIAGWRLDDVITQNQIMRMIGRQKELNFSPGDDFMYCNTGYTLLAEIIERVSGKSFSDFARDKVFEPLQMHNTFFYSDHETIVKNRVYSYYHDSNSEFKKSNLNYASVGATSMFSNVEDIGVWASYLNTISKEDSFMNQQFTKSGKLNSGKATNYSSGQFIGTYQKYRSFWHGGADAGYRAHVLRIPKLDFSVVVLGNFEEFDPRSMAKSIADIFLEDIINPNKKADESTHRYSLEDNGEETKDLIGRYLFDSGDTIKVVADQNDLLVKHLDKELHLKKIAIDVYGDSTNGTEIVFKRDFFYRVIGLEYKNKVQKRIASKVLLKDGVKLNRPEYEGNYYSEELGTMYQIRWIGHKFMVFHQRHEPFELRPMDSNNFIGNEWFFDSVEFIRDDKEDITGFEVTFGGVRALQFLKLNGEGQIIQIEN</sequence>
<proteinExistence type="predicted"/>
<dbReference type="Proteomes" id="UP000261828">
    <property type="component" value="Unassembled WGS sequence"/>
</dbReference>
<dbReference type="Gene3D" id="3.40.710.10">
    <property type="entry name" value="DD-peptidase/beta-lactamase superfamily"/>
    <property type="match status" value="1"/>
</dbReference>
<feature type="domain" description="Beta-lactamase-related" evidence="1">
    <location>
        <begin position="93"/>
        <end position="412"/>
    </location>
</feature>
<dbReference type="SUPFAM" id="SSF56601">
    <property type="entry name" value="beta-lactamase/transpeptidase-like"/>
    <property type="match status" value="1"/>
</dbReference>
<accession>A0A371JKY9</accession>
<dbReference type="InterPro" id="IPR001466">
    <property type="entry name" value="Beta-lactam-related"/>
</dbReference>
<dbReference type="InterPro" id="IPR050491">
    <property type="entry name" value="AmpC-like"/>
</dbReference>
<dbReference type="Pfam" id="PF00144">
    <property type="entry name" value="Beta-lactamase"/>
    <property type="match status" value="1"/>
</dbReference>
<dbReference type="PANTHER" id="PTHR46825:SF9">
    <property type="entry name" value="BETA-LACTAMASE-RELATED DOMAIN-CONTAINING PROTEIN"/>
    <property type="match status" value="1"/>
</dbReference>
<evidence type="ECO:0000313" key="3">
    <source>
        <dbReference type="Proteomes" id="UP000261828"/>
    </source>
</evidence>
<dbReference type="EMBL" id="QTJX01000008">
    <property type="protein sequence ID" value="RDY57627.1"/>
    <property type="molecule type" value="Genomic_DNA"/>
</dbReference>
<evidence type="ECO:0000313" key="2">
    <source>
        <dbReference type="EMBL" id="RDY57627.1"/>
    </source>
</evidence>
<dbReference type="PANTHER" id="PTHR46825">
    <property type="entry name" value="D-ALANYL-D-ALANINE-CARBOXYPEPTIDASE/ENDOPEPTIDASE AMPH"/>
    <property type="match status" value="1"/>
</dbReference>
<keyword evidence="3" id="KW-1185">Reference proteome</keyword>